<gene>
    <name evidence="2" type="ORF">NDU88_011823</name>
</gene>
<feature type="coiled-coil region" evidence="1">
    <location>
        <begin position="63"/>
        <end position="90"/>
    </location>
</feature>
<name>A0AAV7R150_PLEWA</name>
<proteinExistence type="predicted"/>
<keyword evidence="3" id="KW-1185">Reference proteome</keyword>
<dbReference type="Proteomes" id="UP001066276">
    <property type="component" value="Chromosome 6"/>
</dbReference>
<dbReference type="EMBL" id="JANPWB010000010">
    <property type="protein sequence ID" value="KAJ1145537.1"/>
    <property type="molecule type" value="Genomic_DNA"/>
</dbReference>
<protein>
    <submittedName>
        <fullName evidence="2">Uncharacterized protein</fullName>
    </submittedName>
</protein>
<reference evidence="2" key="1">
    <citation type="journal article" date="2022" name="bioRxiv">
        <title>Sequencing and chromosome-scale assembly of the giantPleurodeles waltlgenome.</title>
        <authorList>
            <person name="Brown T."/>
            <person name="Elewa A."/>
            <person name="Iarovenko S."/>
            <person name="Subramanian E."/>
            <person name="Araus A.J."/>
            <person name="Petzold A."/>
            <person name="Susuki M."/>
            <person name="Suzuki K.-i.T."/>
            <person name="Hayashi T."/>
            <person name="Toyoda A."/>
            <person name="Oliveira C."/>
            <person name="Osipova E."/>
            <person name="Leigh N.D."/>
            <person name="Simon A."/>
            <person name="Yun M.H."/>
        </authorList>
    </citation>
    <scope>NUCLEOTIDE SEQUENCE</scope>
    <source>
        <strain evidence="2">20211129_DDA</strain>
        <tissue evidence="2">Liver</tissue>
    </source>
</reference>
<evidence type="ECO:0000256" key="1">
    <source>
        <dbReference type="SAM" id="Coils"/>
    </source>
</evidence>
<keyword evidence="1" id="KW-0175">Coiled coil</keyword>
<sequence>MAASLEPHSCGPPDRTWTASLAVRYSGAIPGIEPVGRPERNHGKLVDRVTLMEHTVTALPPRMDKLDAMLRELTKRVKVLEQHAEDTEGRSCRNNVRLVVLPEGTQELDPVQFIDTWMRTILPSGTTFRFSPLSEHIECRAAPPPTGAVPRPMVICFLHYRDRDMVIKETRSLGEVRVDSAKVMFFRDYTLAVQRPQ</sequence>
<evidence type="ECO:0000313" key="2">
    <source>
        <dbReference type="EMBL" id="KAJ1145537.1"/>
    </source>
</evidence>
<dbReference type="Gene3D" id="3.30.70.1820">
    <property type="entry name" value="L1 transposable element, RRM domain"/>
    <property type="match status" value="1"/>
</dbReference>
<organism evidence="2 3">
    <name type="scientific">Pleurodeles waltl</name>
    <name type="common">Iberian ribbed newt</name>
    <dbReference type="NCBI Taxonomy" id="8319"/>
    <lineage>
        <taxon>Eukaryota</taxon>
        <taxon>Metazoa</taxon>
        <taxon>Chordata</taxon>
        <taxon>Craniata</taxon>
        <taxon>Vertebrata</taxon>
        <taxon>Euteleostomi</taxon>
        <taxon>Amphibia</taxon>
        <taxon>Batrachia</taxon>
        <taxon>Caudata</taxon>
        <taxon>Salamandroidea</taxon>
        <taxon>Salamandridae</taxon>
        <taxon>Pleurodelinae</taxon>
        <taxon>Pleurodeles</taxon>
    </lineage>
</organism>
<accession>A0AAV7R150</accession>
<evidence type="ECO:0000313" key="3">
    <source>
        <dbReference type="Proteomes" id="UP001066276"/>
    </source>
</evidence>
<dbReference type="AlphaFoldDB" id="A0AAV7R150"/>
<comment type="caution">
    <text evidence="2">The sequence shown here is derived from an EMBL/GenBank/DDBJ whole genome shotgun (WGS) entry which is preliminary data.</text>
</comment>